<dbReference type="InterPro" id="IPR000863">
    <property type="entry name" value="Sulfotransferase_dom"/>
</dbReference>
<protein>
    <submittedName>
        <fullName evidence="4">Sulfotransferase domain-containing protein</fullName>
    </submittedName>
</protein>
<dbReference type="InterPro" id="IPR027417">
    <property type="entry name" value="P-loop_NTPase"/>
</dbReference>
<feature type="domain" description="Sulfotransferase" evidence="3">
    <location>
        <begin position="162"/>
        <end position="359"/>
    </location>
</feature>
<dbReference type="Proteomes" id="UP001209730">
    <property type="component" value="Unassembled WGS sequence"/>
</dbReference>
<dbReference type="PANTHER" id="PTHR10605:SF56">
    <property type="entry name" value="BIFUNCTIONAL HEPARAN SULFATE N-DEACETYLASE_N-SULFOTRANSFERASE"/>
    <property type="match status" value="1"/>
</dbReference>
<keyword evidence="2" id="KW-0325">Glycoprotein</keyword>
<dbReference type="SUPFAM" id="SSF52540">
    <property type="entry name" value="P-loop containing nucleoside triphosphate hydrolases"/>
    <property type="match status" value="1"/>
</dbReference>
<evidence type="ECO:0000259" key="3">
    <source>
        <dbReference type="Pfam" id="PF00685"/>
    </source>
</evidence>
<dbReference type="PANTHER" id="PTHR10605">
    <property type="entry name" value="HEPARAN SULFATE SULFOTRANSFERASE"/>
    <property type="match status" value="1"/>
</dbReference>
<keyword evidence="1" id="KW-0808">Transferase</keyword>
<accession>A0AB35HXZ2</accession>
<dbReference type="EMBL" id="JAPHQB010000014">
    <property type="protein sequence ID" value="MCX2802180.1"/>
    <property type="molecule type" value="Genomic_DNA"/>
</dbReference>
<evidence type="ECO:0000313" key="5">
    <source>
        <dbReference type="Proteomes" id="UP001209730"/>
    </source>
</evidence>
<evidence type="ECO:0000256" key="1">
    <source>
        <dbReference type="ARBA" id="ARBA00022679"/>
    </source>
</evidence>
<organism evidence="4 5">
    <name type="scientific">Microbulbifer thermotolerans</name>
    <dbReference type="NCBI Taxonomy" id="252514"/>
    <lineage>
        <taxon>Bacteria</taxon>
        <taxon>Pseudomonadati</taxon>
        <taxon>Pseudomonadota</taxon>
        <taxon>Gammaproteobacteria</taxon>
        <taxon>Cellvibrionales</taxon>
        <taxon>Microbulbiferaceae</taxon>
        <taxon>Microbulbifer</taxon>
    </lineage>
</organism>
<dbReference type="AlphaFoldDB" id="A0AB35HXZ2"/>
<dbReference type="SUPFAM" id="SSF48452">
    <property type="entry name" value="TPR-like"/>
    <property type="match status" value="1"/>
</dbReference>
<proteinExistence type="predicted"/>
<name>A0AB35HXZ2_MICTH</name>
<dbReference type="Gene3D" id="3.40.50.300">
    <property type="entry name" value="P-loop containing nucleotide triphosphate hydrolases"/>
    <property type="match status" value="1"/>
</dbReference>
<dbReference type="Pfam" id="PF00685">
    <property type="entry name" value="Sulfotransfer_1"/>
    <property type="match status" value="1"/>
</dbReference>
<evidence type="ECO:0000313" key="4">
    <source>
        <dbReference type="EMBL" id="MCX2802180.1"/>
    </source>
</evidence>
<dbReference type="RefSeq" id="WP_266066164.1">
    <property type="nucleotide sequence ID" value="NZ_JAPHQB010000014.1"/>
</dbReference>
<comment type="caution">
    <text evidence="4">The sequence shown here is derived from an EMBL/GenBank/DDBJ whole genome shotgun (WGS) entry which is preliminary data.</text>
</comment>
<sequence>MSYDENLSKAVECSHKGNHEEAIGYYLAAINCRWFCKDALQGLAGSLTWLGRFKEALQVQIRFAACFPEEIFDFFVLKTRIKNAIVKNKDGDLLDYTIKSLKVIQRLIKYNFYATDFLSEMLLLSGNYRDACRNKYSATICNAAFSKKSGLERFNNKYGKLPDFFIIGPQKTATTALYSFLTRSSDVYPSINKELFFFNGPSYESGAEWYKCHFPRGGVGTRVVTGEATATYFNSPVVPERMYKLVPEAKLIFTFRNPVKRALSSFFMERRQGRETRGLWETIKSEVDFLKISEIFPGVHPKGYFENGHRGYVLYGFYGHYLSNYRKFYSQDKIKIVTSEDLYDPAPVVKEICEFLNVTPPNLETTEKSINVGGYEQDSEYKEVSDLLSDFYNSFRDYVEYKL</sequence>
<dbReference type="InterPro" id="IPR037359">
    <property type="entry name" value="NST/OST"/>
</dbReference>
<reference evidence="4" key="1">
    <citation type="submission" date="2022-11" db="EMBL/GenBank/DDBJ databases">
        <title>Chitin-degrading and fungicidal potential of chitinolytic bacterial strains from marine environment of the Pacific Ocean regions.</title>
        <authorList>
            <person name="Pentekhina I."/>
            <person name="Nedashkovskaya O."/>
            <person name="Seitkalieva A."/>
            <person name="Podvolotskaya A."/>
            <person name="Tekutyeva L."/>
            <person name="Balabanova L."/>
        </authorList>
    </citation>
    <scope>NUCLEOTIDE SEQUENCE</scope>
    <source>
        <strain evidence="4">KMM 6838</strain>
    </source>
</reference>
<gene>
    <name evidence="4" type="ORF">OQJ68_10315</name>
</gene>
<dbReference type="InterPro" id="IPR011990">
    <property type="entry name" value="TPR-like_helical_dom_sf"/>
</dbReference>
<evidence type="ECO:0000256" key="2">
    <source>
        <dbReference type="ARBA" id="ARBA00023180"/>
    </source>
</evidence>
<dbReference type="GO" id="GO:0008146">
    <property type="term" value="F:sulfotransferase activity"/>
    <property type="evidence" value="ECO:0007669"/>
    <property type="project" value="InterPro"/>
</dbReference>